<dbReference type="InterPro" id="IPR050343">
    <property type="entry name" value="RsuA_PseudoU_synthase"/>
</dbReference>
<gene>
    <name evidence="7" type="ORF">GWP43_08980</name>
</gene>
<feature type="compositionally biased region" description="Basic and acidic residues" evidence="5">
    <location>
        <begin position="1"/>
        <end position="21"/>
    </location>
</feature>
<dbReference type="AlphaFoldDB" id="A0A6P1Y2J2"/>
<dbReference type="EC" id="5.4.99.-" evidence="4"/>
<keyword evidence="2 4" id="KW-0413">Isomerase</keyword>
<dbReference type="InterPro" id="IPR020103">
    <property type="entry name" value="PsdUridine_synth_cat_dom_sf"/>
</dbReference>
<dbReference type="InterPro" id="IPR018496">
    <property type="entry name" value="PsdUridine_synth_RsuA/RluB_CS"/>
</dbReference>
<dbReference type="InterPro" id="IPR006145">
    <property type="entry name" value="PsdUridine_synth_RsuA/RluA"/>
</dbReference>
<dbReference type="PROSITE" id="PS50889">
    <property type="entry name" value="S4"/>
    <property type="match status" value="1"/>
</dbReference>
<evidence type="ECO:0000313" key="7">
    <source>
        <dbReference type="EMBL" id="QHX43549.1"/>
    </source>
</evidence>
<accession>A0A6P1Y2J2</accession>
<evidence type="ECO:0000313" key="8">
    <source>
        <dbReference type="Proteomes" id="UP000464374"/>
    </source>
</evidence>
<dbReference type="Proteomes" id="UP000464374">
    <property type="component" value="Chromosome"/>
</dbReference>
<dbReference type="EMBL" id="CP048020">
    <property type="protein sequence ID" value="QHX43549.1"/>
    <property type="molecule type" value="Genomic_DNA"/>
</dbReference>
<dbReference type="SUPFAM" id="SSF55174">
    <property type="entry name" value="Alpha-L RNA-binding motif"/>
    <property type="match status" value="1"/>
</dbReference>
<protein>
    <recommendedName>
        <fullName evidence="4">Pseudouridine synthase</fullName>
        <ecNumber evidence="4">5.4.99.-</ecNumber>
    </recommendedName>
</protein>
<dbReference type="GO" id="GO:0000455">
    <property type="term" value="P:enzyme-directed rRNA pseudouridine synthesis"/>
    <property type="evidence" value="ECO:0007669"/>
    <property type="project" value="UniProtKB-ARBA"/>
</dbReference>
<dbReference type="InterPro" id="IPR000748">
    <property type="entry name" value="PsdUridine_synth_RsuA/RluB/E/F"/>
</dbReference>
<dbReference type="Gene3D" id="3.10.290.10">
    <property type="entry name" value="RNA-binding S4 domain"/>
    <property type="match status" value="1"/>
</dbReference>
<evidence type="ECO:0000256" key="3">
    <source>
        <dbReference type="PROSITE-ProRule" id="PRU00182"/>
    </source>
</evidence>
<dbReference type="KEGG" id="trz:GWP43_08980"/>
<dbReference type="CDD" id="cd02870">
    <property type="entry name" value="PseudoU_synth_RsuA_like"/>
    <property type="match status" value="1"/>
</dbReference>
<dbReference type="InterPro" id="IPR036986">
    <property type="entry name" value="S4_RNA-bd_sf"/>
</dbReference>
<dbReference type="PANTHER" id="PTHR47683">
    <property type="entry name" value="PSEUDOURIDINE SYNTHASE FAMILY PROTEIN-RELATED"/>
    <property type="match status" value="1"/>
</dbReference>
<dbReference type="GO" id="GO:0003723">
    <property type="term" value="F:RNA binding"/>
    <property type="evidence" value="ECO:0007669"/>
    <property type="project" value="UniProtKB-KW"/>
</dbReference>
<dbReference type="InterPro" id="IPR042092">
    <property type="entry name" value="PsdUridine_s_RsuA/RluB/E/F_cat"/>
</dbReference>
<dbReference type="Gene3D" id="3.30.70.1560">
    <property type="entry name" value="Alpha-L RNA-binding motif"/>
    <property type="match status" value="1"/>
</dbReference>
<sequence length="301" mass="34021">MRDNNHFSKSPRAFDSKRIKSFDNGTHNEGNENNGKRTEYFNNGTAPEDNENSSKQEMRLQVYLAHAGVASRRACEKIIAEGRVSVNGTLVIDMGSKVRTGDTVLLDGKPVHPEARKCYVLLNKPAGFVCTLSDEKGRPTAADLLKETYSERLYNIGRLDMFSSGAILFTNDGDFAAKIEHPSAQIEKEYVIETTQDFPPELLTRFERGIRVDGIFYKCRSAAAINRRKLRIVLVEGKIREIRRVLDSFNCTIKRLVRVRIGNLELGTLKAGEFRDLTAKERQALLDLAAESKNEERKYTE</sequence>
<keyword evidence="3" id="KW-0694">RNA-binding</keyword>
<evidence type="ECO:0000256" key="4">
    <source>
        <dbReference type="RuleBase" id="RU003887"/>
    </source>
</evidence>
<comment type="similarity">
    <text evidence="1 4">Belongs to the pseudouridine synthase RsuA family.</text>
</comment>
<evidence type="ECO:0000256" key="2">
    <source>
        <dbReference type="ARBA" id="ARBA00023235"/>
    </source>
</evidence>
<proteinExistence type="inferred from homology"/>
<organism evidence="7 8">
    <name type="scientific">Treponema vincentii</name>
    <dbReference type="NCBI Taxonomy" id="69710"/>
    <lineage>
        <taxon>Bacteria</taxon>
        <taxon>Pseudomonadati</taxon>
        <taxon>Spirochaetota</taxon>
        <taxon>Spirochaetia</taxon>
        <taxon>Spirochaetales</taxon>
        <taxon>Treponemataceae</taxon>
        <taxon>Treponema</taxon>
    </lineage>
</organism>
<dbReference type="SMART" id="SM00363">
    <property type="entry name" value="S4"/>
    <property type="match status" value="1"/>
</dbReference>
<dbReference type="PANTHER" id="PTHR47683:SF2">
    <property type="entry name" value="RNA-BINDING S4 DOMAIN-CONTAINING PROTEIN"/>
    <property type="match status" value="1"/>
</dbReference>
<dbReference type="PROSITE" id="PS01149">
    <property type="entry name" value="PSI_RSU"/>
    <property type="match status" value="1"/>
</dbReference>
<evidence type="ECO:0000256" key="1">
    <source>
        <dbReference type="ARBA" id="ARBA00008348"/>
    </source>
</evidence>
<evidence type="ECO:0000259" key="6">
    <source>
        <dbReference type="SMART" id="SM00363"/>
    </source>
</evidence>
<dbReference type="GO" id="GO:0120159">
    <property type="term" value="F:rRNA pseudouridine synthase activity"/>
    <property type="evidence" value="ECO:0007669"/>
    <property type="project" value="UniProtKB-ARBA"/>
</dbReference>
<name>A0A6P1Y2J2_9SPIR</name>
<dbReference type="Pfam" id="PF00849">
    <property type="entry name" value="PseudoU_synth_2"/>
    <property type="match status" value="1"/>
</dbReference>
<dbReference type="FunFam" id="3.10.290.10:FF:000003">
    <property type="entry name" value="Pseudouridine synthase"/>
    <property type="match status" value="1"/>
</dbReference>
<dbReference type="Pfam" id="PF01479">
    <property type="entry name" value="S4"/>
    <property type="match status" value="1"/>
</dbReference>
<feature type="domain" description="RNA-binding S4" evidence="6">
    <location>
        <begin position="58"/>
        <end position="117"/>
    </location>
</feature>
<dbReference type="InterPro" id="IPR002942">
    <property type="entry name" value="S4_RNA-bd"/>
</dbReference>
<dbReference type="NCBIfam" id="TIGR00093">
    <property type="entry name" value="pseudouridine synthase"/>
    <property type="match status" value="1"/>
</dbReference>
<dbReference type="InterPro" id="IPR020094">
    <property type="entry name" value="TruA/RsuA/RluB/E/F_N"/>
</dbReference>
<evidence type="ECO:0000256" key="5">
    <source>
        <dbReference type="SAM" id="MobiDB-lite"/>
    </source>
</evidence>
<reference evidence="7 8" key="1">
    <citation type="submission" date="2020-01" db="EMBL/GenBank/DDBJ databases">
        <title>Complete genome sequence of a human oral phylogroup 1 Treponema sp. strain ATCC 700766, originally isolated from periodontitis dental plaque.</title>
        <authorList>
            <person name="Chan Y."/>
            <person name="Huo Y.-B."/>
            <person name="Yu X.-L."/>
            <person name="Zeng H."/>
            <person name="Leung W.-K."/>
            <person name="Watt R.M."/>
        </authorList>
    </citation>
    <scope>NUCLEOTIDE SEQUENCE [LARGE SCALE GENOMIC DNA]</scope>
    <source>
        <strain evidence="7 8">OMZ 804</strain>
    </source>
</reference>
<dbReference type="SUPFAM" id="SSF55120">
    <property type="entry name" value="Pseudouridine synthase"/>
    <property type="match status" value="1"/>
</dbReference>
<dbReference type="CDD" id="cd00165">
    <property type="entry name" value="S4"/>
    <property type="match status" value="1"/>
</dbReference>
<dbReference type="Gene3D" id="3.30.70.580">
    <property type="entry name" value="Pseudouridine synthase I, catalytic domain, N-terminal subdomain"/>
    <property type="match status" value="1"/>
</dbReference>
<feature type="region of interest" description="Disordered" evidence="5">
    <location>
        <begin position="1"/>
        <end position="55"/>
    </location>
</feature>